<dbReference type="InterPro" id="IPR019734">
    <property type="entry name" value="TPR_rpt"/>
</dbReference>
<sequence length="538" mass="62902">MADSISETDLLMEMLENLECPFTWDMDDIDKSVDYDYQPNDDDDFFPIMTLMRNIMNIYVDVKAKEKEDGVLATLETCKSSLESIDDSDPEISQKVAAYLLEATKCFVFHEYGMHNKLNQAYDAIKDIKFTEPIDISTLFACRSMCWSKYHRIGTLEAESFIRKAIDKNPNCVLWHFILGKNLRRMRRDLTMKSLPGKEEIDCFIRAYKHSKNPVFGTFLAQMYREQKKLKQSLEIYEKVFLANPESNSIYLRLALGFIQLKKFERAKVCLNKVQDKCQDHSMYWHYRGILNMRLGMYQEAAKHLKKAADGNNLPAANSYLQCIVKVDKTFKVTEYLLSMVNQFSILPEYQIQSIVIELAFSYWLNDNNFSQAIKYFLHGIDIDPKSKVLQNYHYNVVPVKNKNVYRILQKDFLPKVKECNEKFDAGTLRDIEMIEKYCAENLKDCIKKPDKKDKDIKEIILEKETETSNKDIKEKIVENDTEALNKDMKEKIHVEEIEALNNNIGEKMLKEEMEASNKDMKGKILEEATSMVEELRV</sequence>
<dbReference type="SMART" id="SM00028">
    <property type="entry name" value="TPR"/>
    <property type="match status" value="4"/>
</dbReference>
<dbReference type="EMBL" id="JBJJXI010000137">
    <property type="protein sequence ID" value="KAL3387442.1"/>
    <property type="molecule type" value="Genomic_DNA"/>
</dbReference>
<comment type="caution">
    <text evidence="4">The sequence shown here is derived from an EMBL/GenBank/DDBJ whole genome shotgun (WGS) entry which is preliminary data.</text>
</comment>
<comment type="similarity">
    <text evidence="2">Belongs to the APC3/CDC27 family.</text>
</comment>
<evidence type="ECO:0000256" key="3">
    <source>
        <dbReference type="ARBA" id="ARBA00039307"/>
    </source>
</evidence>
<dbReference type="InterPro" id="IPR011990">
    <property type="entry name" value="TPR-like_helical_dom_sf"/>
</dbReference>
<protein>
    <recommendedName>
        <fullName evidence="3">Cell division cycle protein 27 homolog</fullName>
    </recommendedName>
</protein>
<proteinExistence type="inferred from homology"/>
<dbReference type="Gene3D" id="1.25.40.10">
    <property type="entry name" value="Tetratricopeptide repeat domain"/>
    <property type="match status" value="1"/>
</dbReference>
<evidence type="ECO:0000313" key="4">
    <source>
        <dbReference type="EMBL" id="KAL3387442.1"/>
    </source>
</evidence>
<evidence type="ECO:0000313" key="5">
    <source>
        <dbReference type="Proteomes" id="UP001627154"/>
    </source>
</evidence>
<dbReference type="AlphaFoldDB" id="A0ABD2W2S5"/>
<name>A0ABD2W2S5_9HYME</name>
<dbReference type="PANTHER" id="PTHR12558">
    <property type="entry name" value="CELL DIVISION CYCLE 16,23,27"/>
    <property type="match status" value="1"/>
</dbReference>
<dbReference type="SUPFAM" id="SSF81901">
    <property type="entry name" value="HCP-like"/>
    <property type="match status" value="1"/>
</dbReference>
<evidence type="ECO:0000256" key="1">
    <source>
        <dbReference type="ARBA" id="ARBA00022803"/>
    </source>
</evidence>
<evidence type="ECO:0000256" key="2">
    <source>
        <dbReference type="ARBA" id="ARBA00038210"/>
    </source>
</evidence>
<gene>
    <name evidence="4" type="ORF">TKK_017368</name>
</gene>
<accession>A0ABD2W2S5</accession>
<dbReference type="Proteomes" id="UP001627154">
    <property type="component" value="Unassembled WGS sequence"/>
</dbReference>
<reference evidence="4 5" key="1">
    <citation type="journal article" date="2024" name="bioRxiv">
        <title>A reference genome for Trichogramma kaykai: A tiny desert-dwelling parasitoid wasp with competing sex-ratio distorters.</title>
        <authorList>
            <person name="Culotta J."/>
            <person name="Lindsey A.R."/>
        </authorList>
    </citation>
    <scope>NUCLEOTIDE SEQUENCE [LARGE SCALE GENOMIC DNA]</scope>
    <source>
        <strain evidence="4 5">KSX58</strain>
    </source>
</reference>
<organism evidence="4 5">
    <name type="scientific">Trichogramma kaykai</name>
    <dbReference type="NCBI Taxonomy" id="54128"/>
    <lineage>
        <taxon>Eukaryota</taxon>
        <taxon>Metazoa</taxon>
        <taxon>Ecdysozoa</taxon>
        <taxon>Arthropoda</taxon>
        <taxon>Hexapoda</taxon>
        <taxon>Insecta</taxon>
        <taxon>Pterygota</taxon>
        <taxon>Neoptera</taxon>
        <taxon>Endopterygota</taxon>
        <taxon>Hymenoptera</taxon>
        <taxon>Apocrita</taxon>
        <taxon>Proctotrupomorpha</taxon>
        <taxon>Chalcidoidea</taxon>
        <taxon>Trichogrammatidae</taxon>
        <taxon>Trichogramma</taxon>
    </lineage>
</organism>
<dbReference type="PANTHER" id="PTHR12558:SF13">
    <property type="entry name" value="CELL DIVISION CYCLE PROTEIN 27 HOMOLOG"/>
    <property type="match status" value="1"/>
</dbReference>
<keyword evidence="1" id="KW-0802">TPR repeat</keyword>
<keyword evidence="5" id="KW-1185">Reference proteome</keyword>